<dbReference type="AlphaFoldDB" id="A0A918JT77"/>
<dbReference type="GO" id="GO:1901135">
    <property type="term" value="P:carbohydrate derivative metabolic process"/>
    <property type="evidence" value="ECO:0007669"/>
    <property type="project" value="InterPro"/>
</dbReference>
<dbReference type="CDD" id="cd04604">
    <property type="entry name" value="CBS_pair_SIS_assoc"/>
    <property type="match status" value="1"/>
</dbReference>
<keyword evidence="3 7" id="KW-0129">CBS domain</keyword>
<dbReference type="Pfam" id="PF00571">
    <property type="entry name" value="CBS"/>
    <property type="match status" value="2"/>
</dbReference>
<evidence type="ECO:0000256" key="3">
    <source>
        <dbReference type="ARBA" id="ARBA00023122"/>
    </source>
</evidence>
<feature type="domain" description="CBS" evidence="8">
    <location>
        <begin position="204"/>
        <end position="261"/>
    </location>
</feature>
<dbReference type="GO" id="GO:0005975">
    <property type="term" value="P:carbohydrate metabolic process"/>
    <property type="evidence" value="ECO:0007669"/>
    <property type="project" value="InterPro"/>
</dbReference>
<gene>
    <name evidence="10" type="primary">kdsD</name>
    <name evidence="10" type="ORF">GCM10007384_10270</name>
</gene>
<evidence type="ECO:0000313" key="10">
    <source>
        <dbReference type="EMBL" id="GGX10493.1"/>
    </source>
</evidence>
<evidence type="ECO:0000256" key="5">
    <source>
        <dbReference type="PIRSR" id="PIRSR004692-2"/>
    </source>
</evidence>
<dbReference type="FunFam" id="3.40.50.10490:FF:000011">
    <property type="entry name" value="Arabinose 5-phosphate isomerase"/>
    <property type="match status" value="1"/>
</dbReference>
<dbReference type="InterPro" id="IPR001347">
    <property type="entry name" value="SIS_dom"/>
</dbReference>
<dbReference type="Gene3D" id="3.10.580.10">
    <property type="entry name" value="CBS-domain"/>
    <property type="match status" value="1"/>
</dbReference>
<evidence type="ECO:0000256" key="6">
    <source>
        <dbReference type="PIRSR" id="PIRSR004692-3"/>
    </source>
</evidence>
<proteinExistence type="inferred from homology"/>
<feature type="site" description="Catalytically relevant" evidence="6">
    <location>
        <position position="147"/>
    </location>
</feature>
<dbReference type="InterPro" id="IPR046342">
    <property type="entry name" value="CBS_dom_sf"/>
</dbReference>
<dbReference type="CDD" id="cd05014">
    <property type="entry name" value="SIS_Kpsf"/>
    <property type="match status" value="1"/>
</dbReference>
<dbReference type="PANTHER" id="PTHR42745:SF1">
    <property type="entry name" value="ARABINOSE 5-PHOSPHATE ISOMERASE KDSD"/>
    <property type="match status" value="1"/>
</dbReference>
<evidence type="ECO:0000313" key="11">
    <source>
        <dbReference type="Proteomes" id="UP000601108"/>
    </source>
</evidence>
<dbReference type="Pfam" id="PF01380">
    <property type="entry name" value="SIS"/>
    <property type="match status" value="1"/>
</dbReference>
<keyword evidence="10" id="KW-0413">Isomerase</keyword>
<dbReference type="InterPro" id="IPR004800">
    <property type="entry name" value="KdsD/KpsF-type"/>
</dbReference>
<dbReference type="PIRSF" id="PIRSF004692">
    <property type="entry name" value="KdsD_KpsF"/>
    <property type="match status" value="1"/>
</dbReference>
<feature type="domain" description="CBS" evidence="8">
    <location>
        <begin position="271"/>
        <end position="322"/>
    </location>
</feature>
<reference evidence="10 11" key="1">
    <citation type="journal article" date="2014" name="Int. J. Syst. Evol. Microbiol.">
        <title>Complete genome sequence of Corynebacterium casei LMG S-19264T (=DSM 44701T), isolated from a smear-ripened cheese.</title>
        <authorList>
            <consortium name="US DOE Joint Genome Institute (JGI-PGF)"/>
            <person name="Walter F."/>
            <person name="Albersmeier A."/>
            <person name="Kalinowski J."/>
            <person name="Ruckert C."/>
        </authorList>
    </citation>
    <scope>NUCLEOTIDE SEQUENCE [LARGE SCALE GENOMIC DNA]</scope>
    <source>
        <strain evidence="10 11">KCTC 12285</strain>
    </source>
</reference>
<evidence type="ECO:0000256" key="4">
    <source>
        <dbReference type="PIRNR" id="PIRNR004692"/>
    </source>
</evidence>
<dbReference type="InterPro" id="IPR046348">
    <property type="entry name" value="SIS_dom_sf"/>
</dbReference>
<feature type="site" description="Catalytically relevant" evidence="6">
    <location>
        <position position="106"/>
    </location>
</feature>
<dbReference type="Gene3D" id="3.40.50.10490">
    <property type="entry name" value="Glucose-6-phosphate isomerase like protein, domain 1"/>
    <property type="match status" value="1"/>
</dbReference>
<feature type="site" description="Catalytically relevant" evidence="6">
    <location>
        <position position="188"/>
    </location>
</feature>
<comment type="similarity">
    <text evidence="1 4">Belongs to the SIS family. GutQ/KpsF subfamily.</text>
</comment>
<keyword evidence="2" id="KW-0677">Repeat</keyword>
<dbReference type="EMBL" id="BMWS01000005">
    <property type="protein sequence ID" value="GGX10493.1"/>
    <property type="molecule type" value="Genomic_DNA"/>
</dbReference>
<evidence type="ECO:0000259" key="9">
    <source>
        <dbReference type="PROSITE" id="PS51464"/>
    </source>
</evidence>
<keyword evidence="11" id="KW-1185">Reference proteome</keyword>
<feature type="domain" description="SIS" evidence="9">
    <location>
        <begin position="36"/>
        <end position="179"/>
    </location>
</feature>
<organism evidence="10 11">
    <name type="scientific">Aquimarina muelleri</name>
    <dbReference type="NCBI Taxonomy" id="279356"/>
    <lineage>
        <taxon>Bacteria</taxon>
        <taxon>Pseudomonadati</taxon>
        <taxon>Bacteroidota</taxon>
        <taxon>Flavobacteriia</taxon>
        <taxon>Flavobacteriales</taxon>
        <taxon>Flavobacteriaceae</taxon>
        <taxon>Aquimarina</taxon>
    </lineage>
</organism>
<dbReference type="GO" id="GO:0097367">
    <property type="term" value="F:carbohydrate derivative binding"/>
    <property type="evidence" value="ECO:0007669"/>
    <property type="project" value="InterPro"/>
</dbReference>
<keyword evidence="5" id="KW-0479">Metal-binding</keyword>
<dbReference type="RefSeq" id="WP_027414158.1">
    <property type="nucleotide sequence ID" value="NZ_BMWS01000005.1"/>
</dbReference>
<dbReference type="Proteomes" id="UP000601108">
    <property type="component" value="Unassembled WGS sequence"/>
</dbReference>
<comment type="caution">
    <text evidence="10">The sequence shown here is derived from an EMBL/GenBank/DDBJ whole genome shotgun (WGS) entry which is preliminary data.</text>
</comment>
<dbReference type="GO" id="GO:0019146">
    <property type="term" value="F:arabinose-5-phosphate isomerase activity"/>
    <property type="evidence" value="ECO:0007669"/>
    <property type="project" value="UniProtKB-ARBA"/>
</dbReference>
<evidence type="ECO:0000256" key="2">
    <source>
        <dbReference type="ARBA" id="ARBA00022737"/>
    </source>
</evidence>
<dbReference type="PROSITE" id="PS51464">
    <property type="entry name" value="SIS"/>
    <property type="match status" value="1"/>
</dbReference>
<protein>
    <submittedName>
        <fullName evidence="10">D-arabinose 5-phosphate isomerase</fullName>
    </submittedName>
</protein>
<evidence type="ECO:0000259" key="8">
    <source>
        <dbReference type="PROSITE" id="PS51371"/>
    </source>
</evidence>
<dbReference type="PANTHER" id="PTHR42745">
    <property type="match status" value="1"/>
</dbReference>
<name>A0A918JT77_9FLAO</name>
<dbReference type="InterPro" id="IPR000644">
    <property type="entry name" value="CBS_dom"/>
</dbReference>
<feature type="binding site" evidence="5">
    <location>
        <position position="77"/>
    </location>
    <ligand>
        <name>Zn(2+)</name>
        <dbReference type="ChEBI" id="CHEBI:29105"/>
    </ligand>
</feature>
<feature type="site" description="Catalytically relevant" evidence="6">
    <location>
        <position position="54"/>
    </location>
</feature>
<dbReference type="InterPro" id="IPR050986">
    <property type="entry name" value="GutQ/KpsF_isomerases"/>
</dbReference>
<dbReference type="PROSITE" id="PS51371">
    <property type="entry name" value="CBS"/>
    <property type="match status" value="2"/>
</dbReference>
<sequence>MNTQDTIISYAKKTIAEEARAIAYLEELIDEEFSNAVENIHKSKGRVIITGIGKSAIIATKIVATMNSTGTPAVFMHAADAIHGDLGNILEDDIVICISKSGNTPEIKVLVPLIKNFKNTLIAITSNKESFLGKEADYVLHAYVEKEACPNNLAPTTSTTAQLVIGDALAVCLLHLQGFSSRDFAKYHPGGALGKKLYLRVSDITSQNEKPEVSPDSNIASVIVEMTEKRLGATAVTENGVILGIITDGDLRRMLTTNISSFEKLTAKDIMSPNPKSINNDAMAVDALEQLEENSISQLLAVENGKYAGFLHIHDLVREGIL</sequence>
<evidence type="ECO:0000256" key="1">
    <source>
        <dbReference type="ARBA" id="ARBA00008165"/>
    </source>
</evidence>
<keyword evidence="5" id="KW-0862">Zinc</keyword>
<dbReference type="InterPro" id="IPR035474">
    <property type="entry name" value="SIS_Kpsf"/>
</dbReference>
<evidence type="ECO:0000256" key="7">
    <source>
        <dbReference type="PROSITE-ProRule" id="PRU00703"/>
    </source>
</evidence>
<dbReference type="SUPFAM" id="SSF53697">
    <property type="entry name" value="SIS domain"/>
    <property type="match status" value="1"/>
</dbReference>
<dbReference type="SMART" id="SM00116">
    <property type="entry name" value="CBS"/>
    <property type="match status" value="2"/>
</dbReference>
<dbReference type="GO" id="GO:0046872">
    <property type="term" value="F:metal ion binding"/>
    <property type="evidence" value="ECO:0007669"/>
    <property type="project" value="UniProtKB-KW"/>
</dbReference>
<dbReference type="NCBIfam" id="TIGR00393">
    <property type="entry name" value="kpsF"/>
    <property type="match status" value="1"/>
</dbReference>
<accession>A0A918JT77</accession>